<sequence length="145" mass="15642">MKILRNPIVLAIIVGAVVFVLMSYCYKTTDTKTKDGTNNKKKKKNNKSSSSKETIIISAVIASLVTWYLASTYLCDSVVGNDATIAELDLGANENPQVQKSANGQLGGKIPSLSSENNTSRSYNLLGSGLNIPKTELPKVLIDYN</sequence>
<name>A0A3G4ZR91_9VIRU</name>
<accession>A0A3G4ZR91</accession>
<keyword evidence="1" id="KW-1133">Transmembrane helix</keyword>
<proteinExistence type="predicted"/>
<protein>
    <submittedName>
        <fullName evidence="2">Uncharacterized protein</fullName>
    </submittedName>
</protein>
<keyword evidence="1" id="KW-0472">Membrane</keyword>
<organism evidence="2">
    <name type="scientific">Dasosvirus sp</name>
    <dbReference type="NCBI Taxonomy" id="2487764"/>
    <lineage>
        <taxon>Viruses</taxon>
        <taxon>Varidnaviria</taxon>
        <taxon>Bamfordvirae</taxon>
        <taxon>Nucleocytoviricota</taxon>
        <taxon>Megaviricetes</taxon>
        <taxon>Imitervirales</taxon>
        <taxon>Mimiviridae</taxon>
        <taxon>Klosneuvirinae</taxon>
    </lineage>
</organism>
<feature type="transmembrane region" description="Helical" evidence="1">
    <location>
        <begin position="6"/>
        <end position="26"/>
    </location>
</feature>
<dbReference type="EMBL" id="MK072043">
    <property type="protein sequence ID" value="AYV77430.1"/>
    <property type="molecule type" value="Genomic_DNA"/>
</dbReference>
<gene>
    <name evidence="2" type="ORF">Dasosvirus2_26</name>
</gene>
<reference evidence="2" key="1">
    <citation type="submission" date="2018-10" db="EMBL/GenBank/DDBJ databases">
        <title>Hidden diversity of soil giant viruses.</title>
        <authorList>
            <person name="Schulz F."/>
            <person name="Alteio L."/>
            <person name="Goudeau D."/>
            <person name="Ryan E.M."/>
            <person name="Malmstrom R.R."/>
            <person name="Blanchard J."/>
            <person name="Woyke T."/>
        </authorList>
    </citation>
    <scope>NUCLEOTIDE SEQUENCE</scope>
    <source>
        <strain evidence="2">DSV1</strain>
    </source>
</reference>
<feature type="transmembrane region" description="Helical" evidence="1">
    <location>
        <begin position="50"/>
        <end position="70"/>
    </location>
</feature>
<evidence type="ECO:0000256" key="1">
    <source>
        <dbReference type="SAM" id="Phobius"/>
    </source>
</evidence>
<keyword evidence="1" id="KW-0812">Transmembrane</keyword>
<evidence type="ECO:0000313" key="2">
    <source>
        <dbReference type="EMBL" id="AYV77430.1"/>
    </source>
</evidence>